<dbReference type="Gene3D" id="3.30.1330.40">
    <property type="entry name" value="RutC-like"/>
    <property type="match status" value="1"/>
</dbReference>
<dbReference type="Proteomes" id="UP000266152">
    <property type="component" value="Unassembled WGS sequence"/>
</dbReference>
<organism evidence="2 3">
    <name type="scientific">Fusarium sporotrichioides</name>
    <dbReference type="NCBI Taxonomy" id="5514"/>
    <lineage>
        <taxon>Eukaryota</taxon>
        <taxon>Fungi</taxon>
        <taxon>Dikarya</taxon>
        <taxon>Ascomycota</taxon>
        <taxon>Pezizomycotina</taxon>
        <taxon>Sordariomycetes</taxon>
        <taxon>Hypocreomycetidae</taxon>
        <taxon>Hypocreales</taxon>
        <taxon>Nectriaceae</taxon>
        <taxon>Fusarium</taxon>
    </lineage>
</organism>
<gene>
    <name evidence="2" type="ORF">FSPOR_4181</name>
</gene>
<dbReference type="Pfam" id="PF00240">
    <property type="entry name" value="ubiquitin"/>
    <property type="match status" value="1"/>
</dbReference>
<dbReference type="Gene3D" id="3.10.20.90">
    <property type="entry name" value="Phosphatidylinositol 3-kinase Catalytic Subunit, Chain A, domain 1"/>
    <property type="match status" value="1"/>
</dbReference>
<dbReference type="STRING" id="5514.A0A395SD27"/>
<dbReference type="PANTHER" id="PTHR11803">
    <property type="entry name" value="2-IMINOBUTANOATE/2-IMINOPROPANOATE DEAMINASE RIDA"/>
    <property type="match status" value="1"/>
</dbReference>
<dbReference type="SUPFAM" id="SSF55298">
    <property type="entry name" value="YjgF-like"/>
    <property type="match status" value="1"/>
</dbReference>
<keyword evidence="3" id="KW-1185">Reference proteome</keyword>
<dbReference type="InterPro" id="IPR035959">
    <property type="entry name" value="RutC-like_sf"/>
</dbReference>
<evidence type="ECO:0000313" key="3">
    <source>
        <dbReference type="Proteomes" id="UP000266152"/>
    </source>
</evidence>
<dbReference type="PROSITE" id="PS50053">
    <property type="entry name" value="UBIQUITIN_2"/>
    <property type="match status" value="1"/>
</dbReference>
<dbReference type="EMBL" id="PXOF01000053">
    <property type="protein sequence ID" value="RGP70280.1"/>
    <property type="molecule type" value="Genomic_DNA"/>
</dbReference>
<dbReference type="SUPFAM" id="SSF54236">
    <property type="entry name" value="Ubiquitin-like"/>
    <property type="match status" value="1"/>
</dbReference>
<dbReference type="InterPro" id="IPR000626">
    <property type="entry name" value="Ubiquitin-like_dom"/>
</dbReference>
<dbReference type="SMART" id="SM00213">
    <property type="entry name" value="UBQ"/>
    <property type="match status" value="1"/>
</dbReference>
<dbReference type="Pfam" id="PF01042">
    <property type="entry name" value="Ribonuc_L-PSP"/>
    <property type="match status" value="1"/>
</dbReference>
<evidence type="ECO:0000313" key="2">
    <source>
        <dbReference type="EMBL" id="RGP70280.1"/>
    </source>
</evidence>
<sequence>MLEKLTPWSPMTEVTNNIKIDDLEISFKRTVRVPDNKHANNLPPDMGEFPLFKCTRRYVIRAFVGGVNAVSGEPQVSNAATLLRRRTLISQGKSVQDYLVVPGQCWLDGVAVEQGEVRQFVAMPAGTGHLIEIQMTNEEVTGGIQFEITRLDFEFREFKRGDEVTVVIRCLGGRYISLKASRLDTVAEVKTRFEAKEKVPAHLLRFTYGRLQLEDHRNLASYKLPGYIVLQVINSESFEWVTGNKPPECPVPAETYAEWDYPFFILFEEPSTISGDFDGLRSIADIDQISGPSMPADMPVVDVVTQQVCPRDKVGAVGLLNHKYSSYEGAGEYLTNLLGYSQVVRVGDRIEISGQGGWTFENGELVFPETQLDQIDQAFHNVDTALKAGGGKGWEQVYRVNSYHTEITPEVGQRMAENYKKWMPNHKVIWTQLGIAQLGAPDMKVEIEVVAIDPEGAGKA</sequence>
<comment type="caution">
    <text evidence="2">The sequence shown here is derived from an EMBL/GenBank/DDBJ whole genome shotgun (WGS) entry which is preliminary data.</text>
</comment>
<dbReference type="AlphaFoldDB" id="A0A395SD27"/>
<proteinExistence type="predicted"/>
<name>A0A395SD27_FUSSP</name>
<reference evidence="2 3" key="1">
    <citation type="journal article" date="2018" name="PLoS Pathog.">
        <title>Evolution of structural diversity of trichothecenes, a family of toxins produced by plant pathogenic and entomopathogenic fungi.</title>
        <authorList>
            <person name="Proctor R.H."/>
            <person name="McCormick S.P."/>
            <person name="Kim H.S."/>
            <person name="Cardoza R.E."/>
            <person name="Stanley A.M."/>
            <person name="Lindo L."/>
            <person name="Kelly A."/>
            <person name="Brown D.W."/>
            <person name="Lee T."/>
            <person name="Vaughan M.M."/>
            <person name="Alexander N.J."/>
            <person name="Busman M."/>
            <person name="Gutierrez S."/>
        </authorList>
    </citation>
    <scope>NUCLEOTIDE SEQUENCE [LARGE SCALE GENOMIC DNA]</scope>
    <source>
        <strain evidence="2 3">NRRL 3299</strain>
    </source>
</reference>
<dbReference type="GO" id="GO:0019239">
    <property type="term" value="F:deaminase activity"/>
    <property type="evidence" value="ECO:0007669"/>
    <property type="project" value="TreeGrafter"/>
</dbReference>
<dbReference type="GO" id="GO:0005739">
    <property type="term" value="C:mitochondrion"/>
    <property type="evidence" value="ECO:0007669"/>
    <property type="project" value="TreeGrafter"/>
</dbReference>
<dbReference type="CDD" id="cd17039">
    <property type="entry name" value="Ubl_ubiquitin_like"/>
    <property type="match status" value="1"/>
</dbReference>
<feature type="domain" description="Ubiquitin-like" evidence="1">
    <location>
        <begin position="164"/>
        <end position="224"/>
    </location>
</feature>
<dbReference type="InterPro" id="IPR006175">
    <property type="entry name" value="YjgF/YER057c/UK114"/>
</dbReference>
<dbReference type="PANTHER" id="PTHR11803:SF39">
    <property type="entry name" value="2-IMINOBUTANOATE_2-IMINOPROPANOATE DEAMINASE"/>
    <property type="match status" value="1"/>
</dbReference>
<dbReference type="CDD" id="cd06152">
    <property type="entry name" value="YjgF_YER057c_UK114_like_4"/>
    <property type="match status" value="1"/>
</dbReference>
<dbReference type="InterPro" id="IPR029071">
    <property type="entry name" value="Ubiquitin-like_domsf"/>
</dbReference>
<evidence type="ECO:0000259" key="1">
    <source>
        <dbReference type="PROSITE" id="PS50053"/>
    </source>
</evidence>
<dbReference type="GO" id="GO:0005829">
    <property type="term" value="C:cytosol"/>
    <property type="evidence" value="ECO:0007669"/>
    <property type="project" value="TreeGrafter"/>
</dbReference>
<protein>
    <submittedName>
        <fullName evidence="2">Integral membrane</fullName>
    </submittedName>
</protein>
<accession>A0A395SD27</accession>